<feature type="compositionally biased region" description="Basic and acidic residues" evidence="2">
    <location>
        <begin position="265"/>
        <end position="280"/>
    </location>
</feature>
<dbReference type="Pfam" id="PF00017">
    <property type="entry name" value="SH2"/>
    <property type="match status" value="1"/>
</dbReference>
<feature type="compositionally biased region" description="Pro residues" evidence="2">
    <location>
        <begin position="390"/>
        <end position="400"/>
    </location>
</feature>
<dbReference type="PANTHER" id="PTHR15832">
    <property type="entry name" value="SHC (SRC HOMOLOGY DOMAIN C-TERMINAL) ADAPTOR HOMOLOG"/>
    <property type="match status" value="1"/>
</dbReference>
<reference evidence="4" key="1">
    <citation type="submission" date="2022-08" db="EMBL/GenBank/DDBJ databases">
        <title>Genome sequencing of akame (Lates japonicus).</title>
        <authorList>
            <person name="Hashiguchi Y."/>
            <person name="Takahashi H."/>
        </authorList>
    </citation>
    <scope>NUCLEOTIDE SEQUENCE</scope>
    <source>
        <strain evidence="4">Kochi</strain>
    </source>
</reference>
<feature type="domain" description="SH2" evidence="3">
    <location>
        <begin position="139"/>
        <end position="235"/>
    </location>
</feature>
<feature type="compositionally biased region" description="Acidic residues" evidence="2">
    <location>
        <begin position="609"/>
        <end position="626"/>
    </location>
</feature>
<dbReference type="AlphaFoldDB" id="A0AAD3M391"/>
<feature type="compositionally biased region" description="Polar residues" evidence="2">
    <location>
        <begin position="430"/>
        <end position="442"/>
    </location>
</feature>
<feature type="compositionally biased region" description="Polar residues" evidence="2">
    <location>
        <begin position="464"/>
        <end position="480"/>
    </location>
</feature>
<sequence>MQTKPATFSGLPTKKEGKALINPHSTQPSYPTRSRSCCISNLTSGSGLRRSSGGHGGALSPILHQLTVDPGPRNHKIGAGGDEKRRIEGIEMAQQEEPLYDFPEPTQPSAHKFLGHQRERGSLRSISVLDRLLLTVPVWLQLSINPATALHILQREPPGTFLVRKSRTSQRNVLCVRLADDSVPSFVQQFGIREEHSSKALSLETSAISFPDLPRLISFYCVSRDVLPFPLELPEAIAKATSHKELESISHMGVEFWSSHLNVRGPREPPKPQKDKEKNPDTVTSAPPAAPPQTGPESAPQPDSDSQPKTIPESDSTTKQSGSSPTLFHEFCPITTRSPRELDCGSGLGALCFINPLFLQSQNTLSRRRMFKRSLKVRVSTETSTLLSPPLAPPPPPPLMPKTKGKCKVQKQGHRLAQPSKGPNLLQGESPGQATPTANDPTAQDPLEPLAPFSEAQEPPPATTPHSQPEMQERGQTQIEPGQMRARVEGAEATAQPPTAMVHLPDDSDYMQPSPMINCSHYPLLSPYLSPAVSPMVPPLFPKVPFSRSPQDSLSASPSLSPCQSPSPSPNVPFSLSPFTSSPLSQQDEQAYHTPATTSRPDQQRSERDAEEEGAGADENEDGETNEELHEKGEEEEEEKGLILQMNAASLNDTDSCSSFSSLEGALETPPHLPHQLDNSTSL</sequence>
<dbReference type="SMART" id="SM00252">
    <property type="entry name" value="SH2"/>
    <property type="match status" value="1"/>
</dbReference>
<dbReference type="InterPro" id="IPR000980">
    <property type="entry name" value="SH2"/>
</dbReference>
<evidence type="ECO:0000256" key="1">
    <source>
        <dbReference type="PROSITE-ProRule" id="PRU00191"/>
    </source>
</evidence>
<protein>
    <submittedName>
        <fullName evidence="4">Ras and Rab interactor 2-like isoform X1</fullName>
    </submittedName>
</protein>
<proteinExistence type="predicted"/>
<name>A0AAD3M391_LATJO</name>
<dbReference type="EMBL" id="BRZM01000002">
    <property type="protein sequence ID" value="GLD46583.1"/>
    <property type="molecule type" value="Genomic_DNA"/>
</dbReference>
<evidence type="ECO:0000313" key="5">
    <source>
        <dbReference type="Proteomes" id="UP001279410"/>
    </source>
</evidence>
<feature type="region of interest" description="Disordered" evidence="2">
    <location>
        <begin position="527"/>
        <end position="683"/>
    </location>
</feature>
<feature type="compositionally biased region" description="Low complexity" evidence="2">
    <location>
        <begin position="573"/>
        <end position="585"/>
    </location>
</feature>
<keyword evidence="1" id="KW-0727">SH2 domain</keyword>
<accession>A0AAD3M391</accession>
<organism evidence="4 5">
    <name type="scientific">Lates japonicus</name>
    <name type="common">Japanese lates</name>
    <dbReference type="NCBI Taxonomy" id="270547"/>
    <lineage>
        <taxon>Eukaryota</taxon>
        <taxon>Metazoa</taxon>
        <taxon>Chordata</taxon>
        <taxon>Craniata</taxon>
        <taxon>Vertebrata</taxon>
        <taxon>Euteleostomi</taxon>
        <taxon>Actinopterygii</taxon>
        <taxon>Neopterygii</taxon>
        <taxon>Teleostei</taxon>
        <taxon>Neoteleostei</taxon>
        <taxon>Acanthomorphata</taxon>
        <taxon>Carangaria</taxon>
        <taxon>Carangaria incertae sedis</taxon>
        <taxon>Centropomidae</taxon>
        <taxon>Lates</taxon>
    </lineage>
</organism>
<feature type="region of interest" description="Disordered" evidence="2">
    <location>
        <begin position="1"/>
        <end position="34"/>
    </location>
</feature>
<dbReference type="Gene3D" id="3.30.505.10">
    <property type="entry name" value="SH2 domain"/>
    <property type="match status" value="1"/>
</dbReference>
<dbReference type="PROSITE" id="PS50001">
    <property type="entry name" value="SH2"/>
    <property type="match status" value="1"/>
</dbReference>
<evidence type="ECO:0000313" key="4">
    <source>
        <dbReference type="EMBL" id="GLD46583.1"/>
    </source>
</evidence>
<feature type="region of interest" description="Disordered" evidence="2">
    <location>
        <begin position="46"/>
        <end position="82"/>
    </location>
</feature>
<feature type="region of interest" description="Disordered" evidence="2">
    <location>
        <begin position="260"/>
        <end position="327"/>
    </location>
</feature>
<dbReference type="InterPro" id="IPR036860">
    <property type="entry name" value="SH2_dom_sf"/>
</dbReference>
<dbReference type="PANTHER" id="PTHR15832:SF2">
    <property type="entry name" value="SH2 DOMAIN-CONTAINING PROTEIN"/>
    <property type="match status" value="1"/>
</dbReference>
<feature type="compositionally biased region" description="Polar residues" evidence="2">
    <location>
        <begin position="647"/>
        <end position="662"/>
    </location>
</feature>
<feature type="compositionally biased region" description="Low complexity" evidence="2">
    <location>
        <begin position="547"/>
        <end position="564"/>
    </location>
</feature>
<dbReference type="Proteomes" id="UP001279410">
    <property type="component" value="Unassembled WGS sequence"/>
</dbReference>
<evidence type="ECO:0000259" key="3">
    <source>
        <dbReference type="PROSITE" id="PS50001"/>
    </source>
</evidence>
<evidence type="ECO:0000256" key="2">
    <source>
        <dbReference type="SAM" id="MobiDB-lite"/>
    </source>
</evidence>
<dbReference type="SUPFAM" id="SSF55550">
    <property type="entry name" value="SH2 domain"/>
    <property type="match status" value="1"/>
</dbReference>
<feature type="compositionally biased region" description="Basic residues" evidence="2">
    <location>
        <begin position="403"/>
        <end position="414"/>
    </location>
</feature>
<feature type="compositionally biased region" description="Polar residues" evidence="2">
    <location>
        <begin position="23"/>
        <end position="34"/>
    </location>
</feature>
<feature type="compositionally biased region" description="Polar residues" evidence="2">
    <location>
        <begin position="301"/>
        <end position="326"/>
    </location>
</feature>
<comment type="caution">
    <text evidence="4">The sequence shown here is derived from an EMBL/GenBank/DDBJ whole genome shotgun (WGS) entry which is preliminary data.</text>
</comment>
<keyword evidence="5" id="KW-1185">Reference proteome</keyword>
<feature type="region of interest" description="Disordered" evidence="2">
    <location>
        <begin position="380"/>
        <end position="508"/>
    </location>
</feature>
<gene>
    <name evidence="4" type="ORF">AKAME5_000092800</name>
</gene>